<dbReference type="NCBIfam" id="TIGR02241">
    <property type="entry name" value="conserved hypothetical phage tail region protein"/>
    <property type="match status" value="1"/>
</dbReference>
<gene>
    <name evidence="1" type="ORF">HYN43_028830</name>
</gene>
<keyword evidence="2" id="KW-1185">Reference proteome</keyword>
<reference evidence="1 2" key="1">
    <citation type="submission" date="2018-10" db="EMBL/GenBank/DDBJ databases">
        <title>Genome sequencing of Mucilaginibacter sp. HYN0043.</title>
        <authorList>
            <person name="Kim M."/>
            <person name="Yi H."/>
        </authorList>
    </citation>
    <scope>NUCLEOTIDE SEQUENCE [LARGE SCALE GENOMIC DNA]</scope>
    <source>
        <strain evidence="1 2">HYN0043</strain>
    </source>
</reference>
<dbReference type="EMBL" id="CP032869">
    <property type="protein sequence ID" value="AYL99032.1"/>
    <property type="molecule type" value="Genomic_DNA"/>
</dbReference>
<evidence type="ECO:0000313" key="2">
    <source>
        <dbReference type="Proteomes" id="UP000270046"/>
    </source>
</evidence>
<dbReference type="KEGG" id="muh:HYN43_028830"/>
<dbReference type="RefSeq" id="WP_119407275.1">
    <property type="nucleotide sequence ID" value="NZ_CP032869.1"/>
</dbReference>
<dbReference type="PANTHER" id="PTHR38009:SF1">
    <property type="entry name" value="CONSERVED HYPOTHETICAL PHAGE TAIL PROTEIN"/>
    <property type="match status" value="1"/>
</dbReference>
<accession>A0A494W6V5</accession>
<protein>
    <submittedName>
        <fullName evidence="1">Phage tail protein</fullName>
    </submittedName>
</protein>
<dbReference type="GO" id="GO:0005198">
    <property type="term" value="F:structural molecule activity"/>
    <property type="evidence" value="ECO:0007669"/>
    <property type="project" value="InterPro"/>
</dbReference>
<dbReference type="InterPro" id="IPR011747">
    <property type="entry name" value="CHP02241"/>
</dbReference>
<proteinExistence type="predicted"/>
<evidence type="ECO:0000313" key="1">
    <source>
        <dbReference type="EMBL" id="AYL99032.1"/>
    </source>
</evidence>
<dbReference type="PANTHER" id="PTHR38009">
    <property type="entry name" value="CONSERVED HYPOTHETICAL PHAGE TAIL PROTEIN"/>
    <property type="match status" value="1"/>
</dbReference>
<organism evidence="1 2">
    <name type="scientific">Mucilaginibacter celer</name>
    <dbReference type="NCBI Taxonomy" id="2305508"/>
    <lineage>
        <taxon>Bacteria</taxon>
        <taxon>Pseudomonadati</taxon>
        <taxon>Bacteroidota</taxon>
        <taxon>Sphingobacteriia</taxon>
        <taxon>Sphingobacteriales</taxon>
        <taxon>Sphingobacteriaceae</taxon>
        <taxon>Mucilaginibacter</taxon>
    </lineage>
</organism>
<dbReference type="InterPro" id="IPR010667">
    <property type="entry name" value="Phage_T4_Gp19"/>
</dbReference>
<dbReference type="Proteomes" id="UP000270046">
    <property type="component" value="Chromosome"/>
</dbReference>
<dbReference type="OrthoDB" id="73314at2"/>
<dbReference type="AlphaFoldDB" id="A0A494W6V5"/>
<dbReference type="Pfam" id="PF06841">
    <property type="entry name" value="Phage_T4_gp19"/>
    <property type="match status" value="1"/>
</dbReference>
<name>A0A494W6V5_9SPHI</name>
<sequence>MPTPDDGSKQGATWPMPKFRFEVDLGTELTGVAFQEVSGMDVENQVIEYRKSNSPLFSTEKMPGIKKYGNVTMKRGVFVNDNTFWNWHAQVSMNTIARRTVLIKLLDEGGNVTMQWQLNNAWPTKITSTDLKSDGNEVAVDTIEIAHEQLIITNGKAAS</sequence>